<feature type="signal peptide" evidence="1">
    <location>
        <begin position="1"/>
        <end position="26"/>
    </location>
</feature>
<dbReference type="PROSITE" id="PS51318">
    <property type="entry name" value="TAT"/>
    <property type="match status" value="1"/>
</dbReference>
<reference evidence="2" key="1">
    <citation type="submission" date="2022-03" db="EMBL/GenBank/DDBJ databases">
        <title>Identification of a novel bacterium isolated from mangrove sediments.</title>
        <authorList>
            <person name="Pan X."/>
        </authorList>
    </citation>
    <scope>NUCLEOTIDE SEQUENCE</scope>
    <source>
        <strain evidence="2">B2637</strain>
    </source>
</reference>
<dbReference type="Pfam" id="PF13450">
    <property type="entry name" value="NAD_binding_8"/>
    <property type="match status" value="1"/>
</dbReference>
<protein>
    <submittedName>
        <fullName evidence="2">NAD(P)-binding protein</fullName>
    </submittedName>
</protein>
<dbReference type="InterPro" id="IPR019546">
    <property type="entry name" value="TAT_signal_bac_arc"/>
</dbReference>
<feature type="chain" id="PRO_5046387885" evidence="1">
    <location>
        <begin position="27"/>
        <end position="661"/>
    </location>
</feature>
<evidence type="ECO:0000313" key="2">
    <source>
        <dbReference type="EMBL" id="MCJ1961298.1"/>
    </source>
</evidence>
<proteinExistence type="predicted"/>
<dbReference type="InterPro" id="IPR036188">
    <property type="entry name" value="FAD/NAD-bd_sf"/>
</dbReference>
<dbReference type="InterPro" id="IPR050464">
    <property type="entry name" value="Zeta_carotene_desat/Oxidored"/>
</dbReference>
<name>A0ABT0ADM4_9SPHN</name>
<dbReference type="Gene3D" id="3.50.50.60">
    <property type="entry name" value="FAD/NAD(P)-binding domain"/>
    <property type="match status" value="1"/>
</dbReference>
<dbReference type="SUPFAM" id="SSF51905">
    <property type="entry name" value="FAD/NAD(P)-binding domain"/>
    <property type="match status" value="2"/>
</dbReference>
<evidence type="ECO:0000313" key="3">
    <source>
        <dbReference type="Proteomes" id="UP001162802"/>
    </source>
</evidence>
<dbReference type="PANTHER" id="PTHR42923:SF3">
    <property type="entry name" value="PROTOPORPHYRINOGEN OXIDASE"/>
    <property type="match status" value="1"/>
</dbReference>
<dbReference type="RefSeq" id="WP_243800238.1">
    <property type="nucleotide sequence ID" value="NZ_JALHAT010000018.1"/>
</dbReference>
<keyword evidence="1" id="KW-0732">Signal</keyword>
<dbReference type="Proteomes" id="UP001162802">
    <property type="component" value="Unassembled WGS sequence"/>
</dbReference>
<dbReference type="PANTHER" id="PTHR42923">
    <property type="entry name" value="PROTOPORPHYRINOGEN OXIDASE"/>
    <property type="match status" value="1"/>
</dbReference>
<evidence type="ECO:0000256" key="1">
    <source>
        <dbReference type="SAM" id="SignalP"/>
    </source>
</evidence>
<dbReference type="NCBIfam" id="TIGR01409">
    <property type="entry name" value="TAT_signal_seq"/>
    <property type="match status" value="1"/>
</dbReference>
<sequence>MGRSIDRRDFIQGVAAATAGSAIAMAAPSAFAKAGMGPKGAALSGVNVDGAVTAANYPPFRTGMRGHHPGAYEAAHEMRDGKVFPAGDPTGEMYDLVVVGGGISGLAAAWYFRERFGNDAKILIIDNMDDFGGHAKRNEFQASGKQLIANGGSSYIVGPSFWTKDSIALVNHLGIGPGNPTDRSDGNLYKSLGLESGTFFRKEVYGRDQMVKGGSTLRFDRAWLDQTPFPPAVKESLDRFVNGKTDYLDGMSAAQKVETLRSMSYRDYMLNVAKVHPDVVPLMQGIWCLGSDMGSAWFAFFRHRPGFEGLGLERPANSPEGETIHHDDYHLPAGNSDIARLIVRDLIPDALPPGNFAEVETKRVDYSTLDRPGQKVRIRLKSIVTGVKHEGPDGRLFDPDTSECTVNYINDGKMMAVRGKNVVMACMNNVVPYLIPELPEEQKGAMHQAVRAVNQVTNVLFRNWQPFVESKVGRVSFPNTFYGSMGLAAQRYLGEMTPPTSPDQPMVVGFGTGSNSGVCSNTTMLSELCGGAAPEPGTYADDQFRMARAGLLATPFEYFEKAVRSQAAAVFAGTSFDPARDILAITVNRWGHGFATGRNTLFEADREAKVSPTALAKQPFGRITIANSDAGGVSTAGTAMDEAFRAVRELEQRQFGFYELI</sequence>
<dbReference type="EMBL" id="JALHAT010000018">
    <property type="protein sequence ID" value="MCJ1961298.1"/>
    <property type="molecule type" value="Genomic_DNA"/>
</dbReference>
<keyword evidence="3" id="KW-1185">Reference proteome</keyword>
<comment type="caution">
    <text evidence="2">The sequence shown here is derived from an EMBL/GenBank/DDBJ whole genome shotgun (WGS) entry which is preliminary data.</text>
</comment>
<organism evidence="2 3">
    <name type="scientific">Novosphingobium mangrovi</name>
    <name type="common">ex Hu et al. 2023</name>
    <dbReference type="NCBI Taxonomy" id="2930094"/>
    <lineage>
        <taxon>Bacteria</taxon>
        <taxon>Pseudomonadati</taxon>
        <taxon>Pseudomonadota</taxon>
        <taxon>Alphaproteobacteria</taxon>
        <taxon>Sphingomonadales</taxon>
        <taxon>Sphingomonadaceae</taxon>
        <taxon>Novosphingobium</taxon>
    </lineage>
</organism>
<gene>
    <name evidence="2" type="ORF">MTR65_11445</name>
</gene>
<accession>A0ABT0ADM4</accession>
<dbReference type="InterPro" id="IPR006311">
    <property type="entry name" value="TAT_signal"/>
</dbReference>